<dbReference type="Proteomes" id="UP001432027">
    <property type="component" value="Unassembled WGS sequence"/>
</dbReference>
<reference evidence="3" key="1">
    <citation type="submission" date="2023-10" db="EMBL/GenBank/DDBJ databases">
        <title>Genome assembly of Pristionchus species.</title>
        <authorList>
            <person name="Yoshida K."/>
            <person name="Sommer R.J."/>
        </authorList>
    </citation>
    <scope>NUCLEOTIDE SEQUENCE</scope>
    <source>
        <strain evidence="3">RS0144</strain>
    </source>
</reference>
<protein>
    <recommendedName>
        <fullName evidence="2">BAH domain-containing protein</fullName>
    </recommendedName>
</protein>
<proteinExistence type="predicted"/>
<dbReference type="Gene3D" id="2.30.30.490">
    <property type="match status" value="1"/>
</dbReference>
<evidence type="ECO:0000256" key="1">
    <source>
        <dbReference type="SAM" id="MobiDB-lite"/>
    </source>
</evidence>
<evidence type="ECO:0000313" key="3">
    <source>
        <dbReference type="EMBL" id="GMT06502.1"/>
    </source>
</evidence>
<dbReference type="GO" id="GO:0003682">
    <property type="term" value="F:chromatin binding"/>
    <property type="evidence" value="ECO:0007669"/>
    <property type="project" value="InterPro"/>
</dbReference>
<dbReference type="InterPro" id="IPR001025">
    <property type="entry name" value="BAH_dom"/>
</dbReference>
<comment type="caution">
    <text evidence="3">The sequence shown here is derived from an EMBL/GenBank/DDBJ whole genome shotgun (WGS) entry which is preliminary data.</text>
</comment>
<dbReference type="Pfam" id="PF01426">
    <property type="entry name" value="BAH"/>
    <property type="match status" value="1"/>
</dbReference>
<evidence type="ECO:0000259" key="2">
    <source>
        <dbReference type="PROSITE" id="PS51038"/>
    </source>
</evidence>
<dbReference type="InterPro" id="IPR043151">
    <property type="entry name" value="BAH_sf"/>
</dbReference>
<dbReference type="EMBL" id="BTSX01000006">
    <property type="protein sequence ID" value="GMT06502.1"/>
    <property type="molecule type" value="Genomic_DNA"/>
</dbReference>
<feature type="compositionally biased region" description="Low complexity" evidence="1">
    <location>
        <begin position="67"/>
        <end position="78"/>
    </location>
</feature>
<name>A0AAV5UHR5_9BILA</name>
<organism evidence="3 4">
    <name type="scientific">Pristionchus entomophagus</name>
    <dbReference type="NCBI Taxonomy" id="358040"/>
    <lineage>
        <taxon>Eukaryota</taxon>
        <taxon>Metazoa</taxon>
        <taxon>Ecdysozoa</taxon>
        <taxon>Nematoda</taxon>
        <taxon>Chromadorea</taxon>
        <taxon>Rhabditida</taxon>
        <taxon>Rhabditina</taxon>
        <taxon>Diplogasteromorpha</taxon>
        <taxon>Diplogasteroidea</taxon>
        <taxon>Neodiplogasteridae</taxon>
        <taxon>Pristionchus</taxon>
    </lineage>
</organism>
<accession>A0AAV5UHR5</accession>
<dbReference type="AlphaFoldDB" id="A0AAV5UHR5"/>
<feature type="region of interest" description="Disordered" evidence="1">
    <location>
        <begin position="48"/>
        <end position="82"/>
    </location>
</feature>
<evidence type="ECO:0000313" key="4">
    <source>
        <dbReference type="Proteomes" id="UP001432027"/>
    </source>
</evidence>
<keyword evidence="4" id="KW-1185">Reference proteome</keyword>
<feature type="domain" description="BAH" evidence="2">
    <location>
        <begin position="177"/>
        <end position="298"/>
    </location>
</feature>
<gene>
    <name evidence="3" type="ORF">PENTCL1PPCAC_28676</name>
</gene>
<dbReference type="PROSITE" id="PS51038">
    <property type="entry name" value="BAH"/>
    <property type="match status" value="1"/>
</dbReference>
<sequence>MQTEIKTIAPGSTNLEHPFVDAGISILPESCDGSYPHSFSTNFMTPLTPIETMDHPPNTLSPPYTPSASLSSHSSQSSPHRLILSPKDYAPIRAFRQRENVNYSEVKRRETRVKKSDNVKPIVVSTLSKKKNHKVKIRCGEWEANGKSTRKRVYINNSTGGQFRPCLDEVRRKKDSLILREGDDVTAITEDDDGERIVGVARVTRIYVAQKNRDLHAAVLWYYLPSQVEDDTITALPNEIFPSRHLDSLPLRSIEMKVEVLNTSQYIQLISSLARSKTFPFSCTEKVKKEENTLIYFARFPYDCVRKRIMIRERKGI</sequence>